<evidence type="ECO:0000313" key="3">
    <source>
        <dbReference type="Proteomes" id="UP000292402"/>
    </source>
</evidence>
<evidence type="ECO:0000256" key="1">
    <source>
        <dbReference type="SAM" id="MobiDB-lite"/>
    </source>
</evidence>
<organism evidence="2 3">
    <name type="scientific">Alternaria tenuissima</name>
    <dbReference type="NCBI Taxonomy" id="119927"/>
    <lineage>
        <taxon>Eukaryota</taxon>
        <taxon>Fungi</taxon>
        <taxon>Dikarya</taxon>
        <taxon>Ascomycota</taxon>
        <taxon>Pezizomycotina</taxon>
        <taxon>Dothideomycetes</taxon>
        <taxon>Pleosporomycetidae</taxon>
        <taxon>Pleosporales</taxon>
        <taxon>Pleosporineae</taxon>
        <taxon>Pleosporaceae</taxon>
        <taxon>Alternaria</taxon>
        <taxon>Alternaria sect. Alternaria</taxon>
        <taxon>Alternaria alternata complex</taxon>
    </lineage>
</organism>
<reference evidence="3" key="1">
    <citation type="journal article" date="2019" name="bioRxiv">
        <title>Genomics, evolutionary history and diagnostics of the Alternaria alternata species group including apple and Asian pear pathotypes.</title>
        <authorList>
            <person name="Armitage A.D."/>
            <person name="Cockerton H.M."/>
            <person name="Sreenivasaprasad S."/>
            <person name="Woodhall J.W."/>
            <person name="Lane C.R."/>
            <person name="Harrison R.J."/>
            <person name="Clarkson J.P."/>
        </authorList>
    </citation>
    <scope>NUCLEOTIDE SEQUENCE [LARGE SCALE GENOMIC DNA]</scope>
    <source>
        <strain evidence="3">FERA 1082</strain>
    </source>
</reference>
<comment type="caution">
    <text evidence="2">The sequence shown here is derived from an EMBL/GenBank/DDBJ whole genome shotgun (WGS) entry which is preliminary data.</text>
</comment>
<feature type="compositionally biased region" description="Basic and acidic residues" evidence="1">
    <location>
        <begin position="43"/>
        <end position="64"/>
    </location>
</feature>
<name>A0A4Q4LZB8_9PLEO</name>
<evidence type="ECO:0000313" key="2">
    <source>
        <dbReference type="EMBL" id="RYN30456.1"/>
    </source>
</evidence>
<dbReference type="AlphaFoldDB" id="A0A4Q4LZB8"/>
<gene>
    <name evidence="2" type="ORF">AA0114_g12297</name>
</gene>
<proteinExistence type="predicted"/>
<accession>A0A4Q4LZB8</accession>
<feature type="region of interest" description="Disordered" evidence="1">
    <location>
        <begin position="1"/>
        <end position="75"/>
    </location>
</feature>
<dbReference type="EMBL" id="PDXA01000077">
    <property type="protein sequence ID" value="RYN30456.1"/>
    <property type="molecule type" value="Genomic_DNA"/>
</dbReference>
<feature type="compositionally biased region" description="Polar residues" evidence="1">
    <location>
        <begin position="1"/>
        <end position="14"/>
    </location>
</feature>
<dbReference type="Proteomes" id="UP000292402">
    <property type="component" value="Unassembled WGS sequence"/>
</dbReference>
<sequence>MTSTNRASSSTPSKSDAMSTTSNTTMASTKSLLRSILPHKRSKEAVEPKKTESPEEKAKRDLNHADALYHSAQYK</sequence>
<feature type="compositionally biased region" description="Low complexity" evidence="1">
    <location>
        <begin position="15"/>
        <end position="31"/>
    </location>
</feature>
<protein>
    <submittedName>
        <fullName evidence="2">Uncharacterized protein</fullName>
    </submittedName>
</protein>